<accession>A0A928VHY0</accession>
<protein>
    <submittedName>
        <fullName evidence="3">Uncharacterized protein</fullName>
    </submittedName>
</protein>
<dbReference type="Proteomes" id="UP000625316">
    <property type="component" value="Unassembled WGS sequence"/>
</dbReference>
<evidence type="ECO:0000256" key="1">
    <source>
        <dbReference type="SAM" id="MobiDB-lite"/>
    </source>
</evidence>
<sequence length="302" mass="32868">MLEKEMQRGYVAILLSVLIHSALLWLPVSWKKQRQLPPPAVASVSVIQLPPKPTIAPLTPLPSPPRQRVPIPRKPPQRSGPPRQLRRGRSPLQVAQPQRSPLPRPIVSPTVKPRITRSPSPSPGPVTNPSPIAIPTPTAIPTPSPMPTPTPTPTKAAPSPAAIEQSFQTVVDSFKVGEGFGTSSLADILEFFGQETQPDLLLGSQAQPKPGITSYQLFSNKTMAQVRDEQMQAKLKALQFTIDQLTLTSDAPSTAGEVWQMQRQAFQRYLQIMPLNPGSGTLLVIWTQPPPFVVAPITPVKN</sequence>
<gene>
    <name evidence="3" type="ORF">IQ266_04045</name>
</gene>
<keyword evidence="2" id="KW-1133">Transmembrane helix</keyword>
<proteinExistence type="predicted"/>
<keyword evidence="4" id="KW-1185">Reference proteome</keyword>
<dbReference type="AlphaFoldDB" id="A0A928VHY0"/>
<keyword evidence="2" id="KW-0472">Membrane</keyword>
<comment type="caution">
    <text evidence="3">The sequence shown here is derived from an EMBL/GenBank/DDBJ whole genome shotgun (WGS) entry which is preliminary data.</text>
</comment>
<evidence type="ECO:0000256" key="2">
    <source>
        <dbReference type="SAM" id="Phobius"/>
    </source>
</evidence>
<dbReference type="EMBL" id="JADEXQ010000009">
    <property type="protein sequence ID" value="MBE9028933.1"/>
    <property type="molecule type" value="Genomic_DNA"/>
</dbReference>
<feature type="compositionally biased region" description="Pro residues" evidence="1">
    <location>
        <begin position="53"/>
        <end position="67"/>
    </location>
</feature>
<feature type="compositionally biased region" description="Pro residues" evidence="1">
    <location>
        <begin position="120"/>
        <end position="152"/>
    </location>
</feature>
<organism evidence="3 4">
    <name type="scientific">Romeriopsis navalis LEGE 11480</name>
    <dbReference type="NCBI Taxonomy" id="2777977"/>
    <lineage>
        <taxon>Bacteria</taxon>
        <taxon>Bacillati</taxon>
        <taxon>Cyanobacteriota</taxon>
        <taxon>Cyanophyceae</taxon>
        <taxon>Leptolyngbyales</taxon>
        <taxon>Leptolyngbyaceae</taxon>
        <taxon>Romeriopsis</taxon>
        <taxon>Romeriopsis navalis</taxon>
    </lineage>
</organism>
<keyword evidence="2" id="KW-0812">Transmembrane</keyword>
<dbReference type="RefSeq" id="WP_264323756.1">
    <property type="nucleotide sequence ID" value="NZ_JADEXQ010000009.1"/>
</dbReference>
<evidence type="ECO:0000313" key="3">
    <source>
        <dbReference type="EMBL" id="MBE9028933.1"/>
    </source>
</evidence>
<feature type="transmembrane region" description="Helical" evidence="2">
    <location>
        <begin position="12"/>
        <end position="30"/>
    </location>
</feature>
<name>A0A928VHY0_9CYAN</name>
<evidence type="ECO:0000313" key="4">
    <source>
        <dbReference type="Proteomes" id="UP000625316"/>
    </source>
</evidence>
<reference evidence="3" key="1">
    <citation type="submission" date="2020-10" db="EMBL/GenBank/DDBJ databases">
        <authorList>
            <person name="Castelo-Branco R."/>
            <person name="Eusebio N."/>
            <person name="Adriana R."/>
            <person name="Vieira A."/>
            <person name="Brugerolle De Fraissinette N."/>
            <person name="Rezende De Castro R."/>
            <person name="Schneider M.P."/>
            <person name="Vasconcelos V."/>
            <person name="Leao P.N."/>
        </authorList>
    </citation>
    <scope>NUCLEOTIDE SEQUENCE</scope>
    <source>
        <strain evidence="3">LEGE 11480</strain>
    </source>
</reference>
<feature type="region of interest" description="Disordered" evidence="1">
    <location>
        <begin position="53"/>
        <end position="161"/>
    </location>
</feature>